<dbReference type="CDD" id="cd05327">
    <property type="entry name" value="retinol-DH_like_SDR_c_like"/>
    <property type="match status" value="1"/>
</dbReference>
<dbReference type="PRINTS" id="PR00081">
    <property type="entry name" value="GDHRDH"/>
</dbReference>
<organism evidence="3 4">
    <name type="scientific">Candidatus Berkelbacteria bacterium CG10_big_fil_rev_8_21_14_0_10_41_12</name>
    <dbReference type="NCBI Taxonomy" id="1974513"/>
    <lineage>
        <taxon>Bacteria</taxon>
        <taxon>Candidatus Berkelbacteria</taxon>
    </lineage>
</organism>
<keyword evidence="1" id="KW-0560">Oxidoreductase</keyword>
<sequence>MFFLLYPVQSGLWSKYPQNVYNENMGKWAINNKVCLVTGATSGIGLATAKELARDGACVIVVGRSKKESQAVALSIADETNCPKVDYLSADFQSLREVRDLAREFQKRYKRLDVLINNAGVYLKDRQLTQEGLELTFTVNYLAPFLLTDLLLPILKKSAPARIINVSSNSHRGLKIDLDDLMTERAIDHPKTAYGKSKLALLMFTYQLAEKLAGTHVDVNAICPGGVATNIWQCNNDLATKAFRLAVPLLKTPEQAAELIIYLVKSPELEGVSGKFFALQNHLKYIKSDLRKTERQSSPESYDTQIAQELWKASEELCEKYKDF</sequence>
<gene>
    <name evidence="3" type="ORF">COT77_01370</name>
</gene>
<accession>A0A2M6WXE6</accession>
<evidence type="ECO:0000313" key="3">
    <source>
        <dbReference type="EMBL" id="PIT97468.1"/>
    </source>
</evidence>
<dbReference type="PRINTS" id="PR00080">
    <property type="entry name" value="SDRFAMILY"/>
</dbReference>
<reference evidence="4" key="1">
    <citation type="submission" date="2017-09" db="EMBL/GenBank/DDBJ databases">
        <title>Depth-based differentiation of microbial function through sediment-hosted aquifers and enrichment of novel symbionts in the deep terrestrial subsurface.</title>
        <authorList>
            <person name="Probst A.J."/>
            <person name="Ladd B."/>
            <person name="Jarett J.K."/>
            <person name="Geller-Mcgrath D.E."/>
            <person name="Sieber C.M.K."/>
            <person name="Emerson J.B."/>
            <person name="Anantharaman K."/>
            <person name="Thomas B.C."/>
            <person name="Malmstrom R."/>
            <person name="Stieglmeier M."/>
            <person name="Klingl A."/>
            <person name="Woyke T."/>
            <person name="Ryan C.M."/>
            <person name="Banfield J.F."/>
        </authorList>
    </citation>
    <scope>NUCLEOTIDE SEQUENCE [LARGE SCALE GENOMIC DNA]</scope>
</reference>
<dbReference type="Pfam" id="PF00106">
    <property type="entry name" value="adh_short"/>
    <property type="match status" value="2"/>
</dbReference>
<protein>
    <submittedName>
        <fullName evidence="3">Short-chain dehydrogenase</fullName>
    </submittedName>
</protein>
<dbReference type="InterPro" id="IPR036291">
    <property type="entry name" value="NAD(P)-bd_dom_sf"/>
</dbReference>
<dbReference type="SUPFAM" id="SSF51735">
    <property type="entry name" value="NAD(P)-binding Rossmann-fold domains"/>
    <property type="match status" value="1"/>
</dbReference>
<evidence type="ECO:0000256" key="2">
    <source>
        <dbReference type="RuleBase" id="RU000363"/>
    </source>
</evidence>
<evidence type="ECO:0000313" key="4">
    <source>
        <dbReference type="Proteomes" id="UP000228596"/>
    </source>
</evidence>
<dbReference type="EMBL" id="PEZV01000009">
    <property type="protein sequence ID" value="PIT97468.1"/>
    <property type="molecule type" value="Genomic_DNA"/>
</dbReference>
<proteinExistence type="inferred from homology"/>
<evidence type="ECO:0000256" key="1">
    <source>
        <dbReference type="ARBA" id="ARBA00023002"/>
    </source>
</evidence>
<dbReference type="InterPro" id="IPR002347">
    <property type="entry name" value="SDR_fam"/>
</dbReference>
<dbReference type="PANTHER" id="PTHR43157:SF31">
    <property type="entry name" value="PHOSPHATIDYLINOSITOL-GLYCAN BIOSYNTHESIS CLASS F PROTEIN"/>
    <property type="match status" value="1"/>
</dbReference>
<dbReference type="AlphaFoldDB" id="A0A2M6WXE6"/>
<comment type="caution">
    <text evidence="3">The sequence shown here is derived from an EMBL/GenBank/DDBJ whole genome shotgun (WGS) entry which is preliminary data.</text>
</comment>
<dbReference type="GO" id="GO:0016491">
    <property type="term" value="F:oxidoreductase activity"/>
    <property type="evidence" value="ECO:0007669"/>
    <property type="project" value="UniProtKB-KW"/>
</dbReference>
<dbReference type="PANTHER" id="PTHR43157">
    <property type="entry name" value="PHOSPHATIDYLINOSITOL-GLYCAN BIOSYNTHESIS CLASS F PROTEIN-RELATED"/>
    <property type="match status" value="1"/>
</dbReference>
<dbReference type="Proteomes" id="UP000228596">
    <property type="component" value="Unassembled WGS sequence"/>
</dbReference>
<dbReference type="Gene3D" id="3.40.50.720">
    <property type="entry name" value="NAD(P)-binding Rossmann-like Domain"/>
    <property type="match status" value="1"/>
</dbReference>
<name>A0A2M6WXE6_9BACT</name>
<comment type="similarity">
    <text evidence="2">Belongs to the short-chain dehydrogenases/reductases (SDR) family.</text>
</comment>